<evidence type="ECO:0000256" key="4">
    <source>
        <dbReference type="ARBA" id="ARBA00022840"/>
    </source>
</evidence>
<keyword evidence="7" id="KW-1185">Reference proteome</keyword>
<gene>
    <name evidence="5" type="primary">citG</name>
    <name evidence="6" type="ORF">DQ08_01765</name>
</gene>
<keyword evidence="4 5" id="KW-0067">ATP-binding</keyword>
<sequence>MDSNKRLRYFSQCACKALLYEVTLTPKAGLVDCADNGAHKDMTLSTFIDSTLALTSHLERYLAIGYHHYQETPETLFNHLRQEGIQAESSMFQATKGVNTHKGINFSLALILGATGKYLAQHPEIDEQYVFKETDSTAICQLVIPMTKHLIAHDLGQLTDKKELTYGEKLYLNYGIKGPRGEASLGYPSLSTKAMPFLREKAQENLSHRQLQLQLLLYLMTFVEDGNLLHRGGHKALQMVQEDCLKLLANVQSEKDCELALSNYNEKLIQHNLSPGGSADLLILSLYFAFLEKLL</sequence>
<dbReference type="Pfam" id="PF01874">
    <property type="entry name" value="CitG"/>
    <property type="match status" value="1"/>
</dbReference>
<reference evidence="6 7" key="1">
    <citation type="journal article" date="2014" name="Genome Announc.">
        <title>Complete Genome Sequence of a Virulent Strain, Streptococcus iniae ISET0901, Isolated from Diseased Tilapia.</title>
        <authorList>
            <person name="Pridgeon J.W."/>
            <person name="Zhang D."/>
            <person name="Zhang L."/>
        </authorList>
    </citation>
    <scope>NUCLEOTIDE SEQUENCE [LARGE SCALE GENOMIC DNA]</scope>
    <source>
        <strain evidence="6 7">ISET0901</strain>
    </source>
</reference>
<evidence type="ECO:0000256" key="3">
    <source>
        <dbReference type="ARBA" id="ARBA00022741"/>
    </source>
</evidence>
<evidence type="ECO:0000313" key="6">
    <source>
        <dbReference type="EMBL" id="AHY15234.1"/>
    </source>
</evidence>
<dbReference type="PANTHER" id="PTHR30201:SF2">
    <property type="entry name" value="2-(5''-TRIPHOSPHORIBOSYL)-3'-DEPHOSPHOCOENZYME-A SYNTHASE"/>
    <property type="match status" value="1"/>
</dbReference>
<dbReference type="RefSeq" id="WP_031239169.1">
    <property type="nucleotide sequence ID" value="NZ_CP010783.1"/>
</dbReference>
<dbReference type="InterPro" id="IPR002736">
    <property type="entry name" value="CitG"/>
</dbReference>
<dbReference type="Proteomes" id="UP000025245">
    <property type="component" value="Chromosome"/>
</dbReference>
<dbReference type="Gene3D" id="1.10.4200.10">
    <property type="entry name" value="Triphosphoribosyl-dephospho-CoA protein"/>
    <property type="match status" value="1"/>
</dbReference>
<evidence type="ECO:0000256" key="2">
    <source>
        <dbReference type="ARBA" id="ARBA00022679"/>
    </source>
</evidence>
<comment type="similarity">
    <text evidence="5">Belongs to the CitG/MdcB family.</text>
</comment>
<protein>
    <recommendedName>
        <fullName evidence="5">Probable 2-(5''-triphosphoribosyl)-3'-dephosphocoenzyme-A synthase</fullName>
        <shortName evidence="5">2-(5''-triphosphoribosyl)-3'-dephospho-CoA synthase</shortName>
        <ecNumber evidence="5">2.4.2.52</ecNumber>
    </recommendedName>
</protein>
<dbReference type="EC" id="2.4.2.52" evidence="5"/>
<comment type="catalytic activity">
    <reaction evidence="1 5">
        <text>3'-dephospho-CoA + ATP = 2'-(5''-triphospho-alpha-D-ribosyl)-3'-dephospho-CoA + adenine</text>
        <dbReference type="Rhea" id="RHEA:15117"/>
        <dbReference type="ChEBI" id="CHEBI:16708"/>
        <dbReference type="ChEBI" id="CHEBI:30616"/>
        <dbReference type="ChEBI" id="CHEBI:57328"/>
        <dbReference type="ChEBI" id="CHEBI:61378"/>
        <dbReference type="EC" id="2.4.2.52"/>
    </reaction>
</comment>
<dbReference type="GeneID" id="35765469"/>
<dbReference type="InterPro" id="IPR017551">
    <property type="entry name" value="TriPribosyl-deP-CoA_syn_CitG"/>
</dbReference>
<organism evidence="6 7">
    <name type="scientific">Streptococcus iniae</name>
    <name type="common">Streptococcus shiloi</name>
    <dbReference type="NCBI Taxonomy" id="1346"/>
    <lineage>
        <taxon>Bacteria</taxon>
        <taxon>Bacillati</taxon>
        <taxon>Bacillota</taxon>
        <taxon>Bacilli</taxon>
        <taxon>Lactobacillales</taxon>
        <taxon>Streptococcaceae</taxon>
        <taxon>Streptococcus</taxon>
    </lineage>
</organism>
<evidence type="ECO:0000256" key="1">
    <source>
        <dbReference type="ARBA" id="ARBA00001210"/>
    </source>
</evidence>
<dbReference type="PANTHER" id="PTHR30201">
    <property type="entry name" value="TRIPHOSPHORIBOSYL-DEPHOSPHO-COA SYNTHASE"/>
    <property type="match status" value="1"/>
</dbReference>
<dbReference type="EMBL" id="CP007586">
    <property type="protein sequence ID" value="AHY15234.1"/>
    <property type="molecule type" value="Genomic_DNA"/>
</dbReference>
<accession>A0ABM5QGA0</accession>
<keyword evidence="3 5" id="KW-0547">Nucleotide-binding</keyword>
<dbReference type="NCBIfam" id="TIGR03125">
    <property type="entry name" value="citrate_citG"/>
    <property type="match status" value="1"/>
</dbReference>
<keyword evidence="2 5" id="KW-0808">Transferase</keyword>
<proteinExistence type="inferred from homology"/>
<dbReference type="HAMAP" id="MF_00397">
    <property type="entry name" value="CitG"/>
    <property type="match status" value="1"/>
</dbReference>
<name>A0ABM5QGA0_STRIN</name>
<evidence type="ECO:0000313" key="7">
    <source>
        <dbReference type="Proteomes" id="UP000025245"/>
    </source>
</evidence>
<evidence type="ECO:0000256" key="5">
    <source>
        <dbReference type="HAMAP-Rule" id="MF_00397"/>
    </source>
</evidence>